<evidence type="ECO:0000256" key="1">
    <source>
        <dbReference type="SAM" id="MobiDB-lite"/>
    </source>
</evidence>
<reference evidence="2" key="2">
    <citation type="submission" date="2018-05" db="EMBL/GenBank/DDBJ databases">
        <title>OpunRS2 (Oryza punctata Reference Sequence Version 2).</title>
        <authorList>
            <person name="Zhang J."/>
            <person name="Kudrna D."/>
            <person name="Lee S."/>
            <person name="Talag J."/>
            <person name="Welchert J."/>
            <person name="Wing R.A."/>
        </authorList>
    </citation>
    <scope>NUCLEOTIDE SEQUENCE [LARGE SCALE GENOMIC DNA]</scope>
</reference>
<feature type="compositionally biased region" description="Polar residues" evidence="1">
    <location>
        <begin position="21"/>
        <end position="31"/>
    </location>
</feature>
<dbReference type="Proteomes" id="UP000026962">
    <property type="component" value="Chromosome 11"/>
</dbReference>
<sequence>MVNTRTGTHDGENENNDARATGQQPPQAPQVNQWNFEVFMLAQIELMRMMTQQLQNQQRQQQQQPQGAPPQQSKMFEFLRTKPPTFKVVGTPLDAEDWIRYRGTQVGDSPLPFFLFLPPSTFFYL</sequence>
<protein>
    <submittedName>
        <fullName evidence="2">Uncharacterized protein</fullName>
    </submittedName>
</protein>
<dbReference type="HOGENOM" id="CLU_1996320_0_0_1"/>
<dbReference type="Gramene" id="OPUNC11G11100.1">
    <property type="protein sequence ID" value="OPUNC11G11100.1"/>
    <property type="gene ID" value="OPUNC11G11100"/>
</dbReference>
<feature type="compositionally biased region" description="Low complexity" evidence="1">
    <location>
        <begin position="52"/>
        <end position="72"/>
    </location>
</feature>
<reference evidence="2" key="1">
    <citation type="submission" date="2015-04" db="UniProtKB">
        <authorList>
            <consortium name="EnsemblPlants"/>
        </authorList>
    </citation>
    <scope>IDENTIFICATION</scope>
</reference>
<keyword evidence="3" id="KW-1185">Reference proteome</keyword>
<accession>A0A0E0MFC3</accession>
<dbReference type="EnsemblPlants" id="OPUNC11G11100.1">
    <property type="protein sequence ID" value="OPUNC11G11100.1"/>
    <property type="gene ID" value="OPUNC11G11100"/>
</dbReference>
<evidence type="ECO:0000313" key="2">
    <source>
        <dbReference type="EnsemblPlants" id="OPUNC11G11100.1"/>
    </source>
</evidence>
<feature type="region of interest" description="Disordered" evidence="1">
    <location>
        <begin position="1"/>
        <end position="31"/>
    </location>
</feature>
<proteinExistence type="predicted"/>
<evidence type="ECO:0000313" key="3">
    <source>
        <dbReference type="Proteomes" id="UP000026962"/>
    </source>
</evidence>
<feature type="region of interest" description="Disordered" evidence="1">
    <location>
        <begin position="52"/>
        <end position="74"/>
    </location>
</feature>
<name>A0A0E0MFC3_ORYPU</name>
<dbReference type="AlphaFoldDB" id="A0A0E0MFC3"/>
<organism evidence="2">
    <name type="scientific">Oryza punctata</name>
    <name type="common">Red rice</name>
    <dbReference type="NCBI Taxonomy" id="4537"/>
    <lineage>
        <taxon>Eukaryota</taxon>
        <taxon>Viridiplantae</taxon>
        <taxon>Streptophyta</taxon>
        <taxon>Embryophyta</taxon>
        <taxon>Tracheophyta</taxon>
        <taxon>Spermatophyta</taxon>
        <taxon>Magnoliopsida</taxon>
        <taxon>Liliopsida</taxon>
        <taxon>Poales</taxon>
        <taxon>Poaceae</taxon>
        <taxon>BOP clade</taxon>
        <taxon>Oryzoideae</taxon>
        <taxon>Oryzeae</taxon>
        <taxon>Oryzinae</taxon>
        <taxon>Oryza</taxon>
    </lineage>
</organism>